<evidence type="ECO:0000256" key="2">
    <source>
        <dbReference type="ARBA" id="ARBA00009045"/>
    </source>
</evidence>
<organism evidence="9 10">
    <name type="scientific">Naasia lichenicola</name>
    <dbReference type="NCBI Taxonomy" id="2565933"/>
    <lineage>
        <taxon>Bacteria</taxon>
        <taxon>Bacillati</taxon>
        <taxon>Actinomycetota</taxon>
        <taxon>Actinomycetes</taxon>
        <taxon>Micrococcales</taxon>
        <taxon>Microbacteriaceae</taxon>
        <taxon>Naasia</taxon>
    </lineage>
</organism>
<dbReference type="Pfam" id="PF01694">
    <property type="entry name" value="Rhomboid"/>
    <property type="match status" value="1"/>
</dbReference>
<keyword evidence="5 7" id="KW-1133">Transmembrane helix</keyword>
<feature type="domain" description="Peptidase S54 rhomboid" evidence="8">
    <location>
        <begin position="38"/>
        <end position="171"/>
    </location>
</feature>
<dbReference type="GO" id="GO:0004252">
    <property type="term" value="F:serine-type endopeptidase activity"/>
    <property type="evidence" value="ECO:0007669"/>
    <property type="project" value="InterPro"/>
</dbReference>
<comment type="caution">
    <text evidence="9">The sequence shown here is derived from an EMBL/GenBank/DDBJ whole genome shotgun (WGS) entry which is preliminary data.</text>
</comment>
<feature type="transmembrane region" description="Helical" evidence="7">
    <location>
        <begin position="46"/>
        <end position="68"/>
    </location>
</feature>
<comment type="similarity">
    <text evidence="2">Belongs to the peptidase S54 family.</text>
</comment>
<evidence type="ECO:0000256" key="6">
    <source>
        <dbReference type="ARBA" id="ARBA00023136"/>
    </source>
</evidence>
<keyword evidence="4" id="KW-0378">Hydrolase</keyword>
<dbReference type="Gene3D" id="1.20.1540.10">
    <property type="entry name" value="Rhomboid-like"/>
    <property type="match status" value="1"/>
</dbReference>
<keyword evidence="9" id="KW-0645">Protease</keyword>
<dbReference type="EMBL" id="SSSM01000005">
    <property type="protein sequence ID" value="THG30206.1"/>
    <property type="molecule type" value="Genomic_DNA"/>
</dbReference>
<evidence type="ECO:0000259" key="8">
    <source>
        <dbReference type="Pfam" id="PF01694"/>
    </source>
</evidence>
<sequence length="204" mass="21616">MITITLLVFLLQLIPGLGVTNALQYAGAYSIPAFGSFEPWRMITVSLVHSTSSPFHILFNMLFLWLMGRQVESLIGTGKFVALYLISTLGGSVAVLFLASPLQPVVGASGAIYGLLATFFVIARKSGGNTTGLVILIGINLVFSFVTASISWQAHVGGLITGGVVALILVQTPRRSQRNQQIALLAAVVGVLIVLTALRSVLTF</sequence>
<evidence type="ECO:0000256" key="1">
    <source>
        <dbReference type="ARBA" id="ARBA00004141"/>
    </source>
</evidence>
<dbReference type="InterPro" id="IPR050925">
    <property type="entry name" value="Rhomboid_protease_S54"/>
</dbReference>
<feature type="transmembrane region" description="Helical" evidence="7">
    <location>
        <begin position="152"/>
        <end position="170"/>
    </location>
</feature>
<evidence type="ECO:0000256" key="5">
    <source>
        <dbReference type="ARBA" id="ARBA00022989"/>
    </source>
</evidence>
<feature type="transmembrane region" description="Helical" evidence="7">
    <location>
        <begin position="80"/>
        <end position="99"/>
    </location>
</feature>
<reference evidence="9 10" key="1">
    <citation type="submission" date="2019-04" db="EMBL/GenBank/DDBJ databases">
        <authorList>
            <person name="Jiang L."/>
        </authorList>
    </citation>
    <scope>NUCLEOTIDE SEQUENCE [LARGE SCALE GENOMIC DNA]</scope>
    <source>
        <strain evidence="9 10">YIM 131853</strain>
    </source>
</reference>
<accession>A0A4S4FLW3</accession>
<dbReference type="PANTHER" id="PTHR43731:SF14">
    <property type="entry name" value="PRESENILIN-ASSOCIATED RHOMBOID-LIKE PROTEIN, MITOCHONDRIAL"/>
    <property type="match status" value="1"/>
</dbReference>
<dbReference type="GO" id="GO:0016020">
    <property type="term" value="C:membrane"/>
    <property type="evidence" value="ECO:0007669"/>
    <property type="project" value="UniProtKB-SubCell"/>
</dbReference>
<evidence type="ECO:0000256" key="7">
    <source>
        <dbReference type="SAM" id="Phobius"/>
    </source>
</evidence>
<dbReference type="Proteomes" id="UP000309133">
    <property type="component" value="Unassembled WGS sequence"/>
</dbReference>
<keyword evidence="6 7" id="KW-0472">Membrane</keyword>
<feature type="transmembrane region" description="Helical" evidence="7">
    <location>
        <begin position="182"/>
        <end position="202"/>
    </location>
</feature>
<keyword evidence="3 7" id="KW-0812">Transmembrane</keyword>
<dbReference type="AlphaFoldDB" id="A0A4S4FLW3"/>
<dbReference type="SUPFAM" id="SSF144091">
    <property type="entry name" value="Rhomboid-like"/>
    <property type="match status" value="1"/>
</dbReference>
<feature type="transmembrane region" description="Helical" evidence="7">
    <location>
        <begin position="130"/>
        <end position="146"/>
    </location>
</feature>
<evidence type="ECO:0000313" key="10">
    <source>
        <dbReference type="Proteomes" id="UP000309133"/>
    </source>
</evidence>
<evidence type="ECO:0000313" key="9">
    <source>
        <dbReference type="EMBL" id="THG30206.1"/>
    </source>
</evidence>
<comment type="subcellular location">
    <subcellularLocation>
        <location evidence="1">Membrane</location>
        <topology evidence="1">Multi-pass membrane protein</topology>
    </subcellularLocation>
</comment>
<feature type="transmembrane region" description="Helical" evidence="7">
    <location>
        <begin position="105"/>
        <end position="123"/>
    </location>
</feature>
<protein>
    <submittedName>
        <fullName evidence="9">Rhomboid family intramembrane serine protease</fullName>
    </submittedName>
</protein>
<evidence type="ECO:0000256" key="3">
    <source>
        <dbReference type="ARBA" id="ARBA00022692"/>
    </source>
</evidence>
<dbReference type="OrthoDB" id="9807874at2"/>
<dbReference type="InterPro" id="IPR035952">
    <property type="entry name" value="Rhomboid-like_sf"/>
</dbReference>
<gene>
    <name evidence="9" type="ORF">E6C64_12170</name>
</gene>
<name>A0A4S4FLW3_9MICO</name>
<evidence type="ECO:0000256" key="4">
    <source>
        <dbReference type="ARBA" id="ARBA00022801"/>
    </source>
</evidence>
<dbReference type="InterPro" id="IPR022764">
    <property type="entry name" value="Peptidase_S54_rhomboid_dom"/>
</dbReference>
<proteinExistence type="inferred from homology"/>
<dbReference type="GO" id="GO:0006508">
    <property type="term" value="P:proteolysis"/>
    <property type="evidence" value="ECO:0007669"/>
    <property type="project" value="UniProtKB-KW"/>
</dbReference>
<keyword evidence="10" id="KW-1185">Reference proteome</keyword>
<dbReference type="PANTHER" id="PTHR43731">
    <property type="entry name" value="RHOMBOID PROTEASE"/>
    <property type="match status" value="1"/>
</dbReference>